<comment type="caution">
    <text evidence="2">The sequence shown here is derived from an EMBL/GenBank/DDBJ whole genome shotgun (WGS) entry which is preliminary data.</text>
</comment>
<evidence type="ECO:0000313" key="2">
    <source>
        <dbReference type="EMBL" id="CAH8384515.1"/>
    </source>
</evidence>
<gene>
    <name evidence="2" type="ORF">ERUC_LOCUS36998</name>
</gene>
<organism evidence="2 3">
    <name type="scientific">Eruca vesicaria subsp. sativa</name>
    <name type="common">Garden rocket</name>
    <name type="synonym">Eruca sativa</name>
    <dbReference type="NCBI Taxonomy" id="29727"/>
    <lineage>
        <taxon>Eukaryota</taxon>
        <taxon>Viridiplantae</taxon>
        <taxon>Streptophyta</taxon>
        <taxon>Embryophyta</taxon>
        <taxon>Tracheophyta</taxon>
        <taxon>Spermatophyta</taxon>
        <taxon>Magnoliopsida</taxon>
        <taxon>eudicotyledons</taxon>
        <taxon>Gunneridae</taxon>
        <taxon>Pentapetalae</taxon>
        <taxon>rosids</taxon>
        <taxon>malvids</taxon>
        <taxon>Brassicales</taxon>
        <taxon>Brassicaceae</taxon>
        <taxon>Brassiceae</taxon>
        <taxon>Eruca</taxon>
    </lineage>
</organism>
<accession>A0ABC8LM79</accession>
<name>A0ABC8LM79_ERUVS</name>
<evidence type="ECO:0000313" key="3">
    <source>
        <dbReference type="Proteomes" id="UP001642260"/>
    </source>
</evidence>
<feature type="non-terminal residue" evidence="2">
    <location>
        <position position="60"/>
    </location>
</feature>
<keyword evidence="3" id="KW-1185">Reference proteome</keyword>
<feature type="non-terminal residue" evidence="2">
    <location>
        <position position="1"/>
    </location>
</feature>
<sequence>ALVIREKLVALYESEQDWSRAAQMLSGIDLDSGVRYNSEGRAPKPARSRQNRNGQELFEI</sequence>
<dbReference type="EMBL" id="CAKOAT010626265">
    <property type="protein sequence ID" value="CAH8384515.1"/>
    <property type="molecule type" value="Genomic_DNA"/>
</dbReference>
<dbReference type="Proteomes" id="UP001642260">
    <property type="component" value="Unassembled WGS sequence"/>
</dbReference>
<protein>
    <submittedName>
        <fullName evidence="2">Uncharacterized protein</fullName>
    </submittedName>
</protein>
<reference evidence="2 3" key="1">
    <citation type="submission" date="2022-03" db="EMBL/GenBank/DDBJ databases">
        <authorList>
            <person name="Macdonald S."/>
            <person name="Ahmed S."/>
            <person name="Newling K."/>
        </authorList>
    </citation>
    <scope>NUCLEOTIDE SEQUENCE [LARGE SCALE GENOMIC DNA]</scope>
</reference>
<proteinExistence type="predicted"/>
<feature type="region of interest" description="Disordered" evidence="1">
    <location>
        <begin position="36"/>
        <end position="60"/>
    </location>
</feature>
<evidence type="ECO:0000256" key="1">
    <source>
        <dbReference type="SAM" id="MobiDB-lite"/>
    </source>
</evidence>
<dbReference type="AlphaFoldDB" id="A0ABC8LM79"/>